<sequence length="474" mass="49807">MTRTAIVVGAGPNGLAAAARLAKAGLHVVVHELAARPGGAARSADTLGPGTTVDLGAAAHPFGMGSPAFLDLGLEEHGLQWLHHRYPMAHPLDNAPSALLHRDLETTATALCVDAAVWRRLHRPLVSRALDTLDNVTGPLLRLPPHPLLMARFGARALWPAAPAARLLFRTEAARALFAGSAAHSMLPLNHLFTAGFGVLFGALGQSIGWPVAQGGTNSIIDALVRHVSAAGVEIHTNSHVTDLRELPTADAVLLDLTPRQILALAGTHISARYAGHLRRFRYGPGAFKVDYLLDGPIPWRDERTAHAGTVHLGGTLAELAAAERLLGAGRLSDSPFVMLAQPSAADPSRALEGQQVIWSYAHVPNGYDGPAGELVDAQIERFAPGFRDRIIGRLQTPPRALEDWNPNLVGGDIGGGSLRGLQQVLRPAPTLRPYHAGAPGLYVCSSSTPPGGGVHGMAGWHAAAAVLRDLGRG</sequence>
<dbReference type="InterPro" id="IPR036188">
    <property type="entry name" value="FAD/NAD-bd_sf"/>
</dbReference>
<accession>A0A5B0EK79</accession>
<dbReference type="Gene3D" id="3.50.50.60">
    <property type="entry name" value="FAD/NAD(P)-binding domain"/>
    <property type="match status" value="1"/>
</dbReference>
<dbReference type="PANTHER" id="PTHR10668">
    <property type="entry name" value="PHYTOENE DEHYDROGENASE"/>
    <property type="match status" value="1"/>
</dbReference>
<dbReference type="Pfam" id="PF13450">
    <property type="entry name" value="NAD_binding_8"/>
    <property type="match status" value="1"/>
</dbReference>
<dbReference type="PANTHER" id="PTHR10668:SF105">
    <property type="entry name" value="DEHYDROGENASE-RELATED"/>
    <property type="match status" value="1"/>
</dbReference>
<dbReference type="SUPFAM" id="SSF51905">
    <property type="entry name" value="FAD/NAD(P)-binding domain"/>
    <property type="match status" value="1"/>
</dbReference>
<dbReference type="OrthoDB" id="833207at2"/>
<evidence type="ECO:0000313" key="1">
    <source>
        <dbReference type="EMBL" id="KAA0978565.1"/>
    </source>
</evidence>
<dbReference type="EMBL" id="VOBL01000004">
    <property type="protein sequence ID" value="KAA0978565.1"/>
    <property type="molecule type" value="Genomic_DNA"/>
</dbReference>
<name>A0A5B0EK79_9MICC</name>
<comment type="caution">
    <text evidence="1">The sequence shown here is derived from an EMBL/GenBank/DDBJ whole genome shotgun (WGS) entry which is preliminary data.</text>
</comment>
<organism evidence="1 2">
    <name type="scientific">Paeniglutamicibacter gangotriensis</name>
    <dbReference type="NCBI Taxonomy" id="254787"/>
    <lineage>
        <taxon>Bacteria</taxon>
        <taxon>Bacillati</taxon>
        <taxon>Actinomycetota</taxon>
        <taxon>Actinomycetes</taxon>
        <taxon>Micrococcales</taxon>
        <taxon>Micrococcaceae</taxon>
        <taxon>Paeniglutamicibacter</taxon>
    </lineage>
</organism>
<evidence type="ECO:0000313" key="2">
    <source>
        <dbReference type="Proteomes" id="UP000323856"/>
    </source>
</evidence>
<dbReference type="AlphaFoldDB" id="A0A5B0EK79"/>
<gene>
    <name evidence="1" type="ORF">FQ154_04830</name>
</gene>
<proteinExistence type="predicted"/>
<dbReference type="RefSeq" id="WP_149618868.1">
    <property type="nucleotide sequence ID" value="NZ_VOBL01000004.1"/>
</dbReference>
<protein>
    <submittedName>
        <fullName evidence="1">NAD(P)/FAD-dependent oxidoreductase</fullName>
    </submittedName>
</protein>
<dbReference type="PRINTS" id="PR00419">
    <property type="entry name" value="ADXRDTASE"/>
</dbReference>
<dbReference type="Proteomes" id="UP000323856">
    <property type="component" value="Unassembled WGS sequence"/>
</dbReference>
<reference evidence="1 2" key="1">
    <citation type="submission" date="2019-07" db="EMBL/GenBank/DDBJ databases">
        <title>Analysis of the biochemical properties, biological activity and biotechnological potential of siderophores and biosurfactants produced by Antarctic psychrotolerant bacteria.</title>
        <authorList>
            <person name="Styczynski M."/>
            <person name="Krucon T."/>
            <person name="Decewicz P."/>
            <person name="Dziewit L."/>
        </authorList>
    </citation>
    <scope>NUCLEOTIDE SEQUENCE [LARGE SCALE GENOMIC DNA]</scope>
    <source>
        <strain evidence="1 2">ANT_H27</strain>
    </source>
</reference>